<dbReference type="eggNOG" id="COG0067">
    <property type="taxonomic scope" value="Bacteria"/>
</dbReference>
<reference evidence="19 20" key="2">
    <citation type="submission" date="2008-10" db="EMBL/GenBank/DDBJ databases">
        <authorList>
            <person name="Fulton L."/>
            <person name="Clifton S."/>
            <person name="Fulton B."/>
            <person name="Xu J."/>
            <person name="Minx P."/>
            <person name="Pepin K.H."/>
            <person name="Johnson M."/>
            <person name="Thiruvilangam P."/>
            <person name="Bhonagiri V."/>
            <person name="Nash W.E."/>
            <person name="Mardis E.R."/>
            <person name="Wilson R.K."/>
        </authorList>
    </citation>
    <scope>NUCLEOTIDE SEQUENCE [LARGE SCALE GENOMIC DNA]</scope>
    <source>
        <strain evidence="19 20">DSM 13279</strain>
    </source>
</reference>
<comment type="cofactor">
    <cofactor evidence="3">
        <name>FAD</name>
        <dbReference type="ChEBI" id="CHEBI:57692"/>
    </cofactor>
</comment>
<dbReference type="Gene3D" id="2.160.20.60">
    <property type="entry name" value="Glutamate synthase, alpha subunit, C-terminal domain"/>
    <property type="match status" value="1"/>
</dbReference>
<keyword evidence="12" id="KW-0408">Iron</keyword>
<dbReference type="GO" id="GO:0016740">
    <property type="term" value="F:transferase activity"/>
    <property type="evidence" value="ECO:0007669"/>
    <property type="project" value="UniProtKB-KW"/>
</dbReference>
<evidence type="ECO:0000256" key="14">
    <source>
        <dbReference type="ARBA" id="ARBA00023164"/>
    </source>
</evidence>
<dbReference type="GO" id="GO:0051538">
    <property type="term" value="F:3 iron, 4 sulfur cluster binding"/>
    <property type="evidence" value="ECO:0007669"/>
    <property type="project" value="UniProtKB-KW"/>
</dbReference>
<evidence type="ECO:0000256" key="5">
    <source>
        <dbReference type="ARBA" id="ARBA00022605"/>
    </source>
</evidence>
<dbReference type="InterPro" id="IPR002932">
    <property type="entry name" value="Glu_synthdom"/>
</dbReference>
<evidence type="ECO:0000256" key="15">
    <source>
        <dbReference type="ARBA" id="ARBA00023291"/>
    </source>
</evidence>
<evidence type="ECO:0000259" key="18">
    <source>
        <dbReference type="PROSITE" id="PS51278"/>
    </source>
</evidence>
<comment type="similarity">
    <text evidence="4">Belongs to the glutamate synthase family.</text>
</comment>
<keyword evidence="19" id="KW-0808">Transferase</keyword>
<dbReference type="InterPro" id="IPR050711">
    <property type="entry name" value="ET-N_metabolism_enzyme"/>
</dbReference>
<keyword evidence="5" id="KW-0028">Amino-acid biosynthesis</keyword>
<evidence type="ECO:0000256" key="7">
    <source>
        <dbReference type="ARBA" id="ARBA00022643"/>
    </source>
</evidence>
<comment type="cofactor">
    <cofactor evidence="1">
        <name>FMN</name>
        <dbReference type="ChEBI" id="CHEBI:58210"/>
    </cofactor>
</comment>
<sequence length="1612" mass="173785">MHKDRIQMFPYWKPAGNTSANHAQPTERIIPPERFPVHLDPKETAMGQSTASPATSPQGRQTLYRPEFEHDACGIGALASIKGERSHQILDDALSVLVNLEHRGGVGLERNTGDGAGILFQVPHRFFRKEAQRCGHLLPDEGDYGVAMLFLPRDERGVADARRIVEEGCAACGIPLLFWRSVPVDPHDLGSTAQACMPTIMQAFLGRPQSIPRGDDFERALYVCRREIEKRADVDPALDGKIFYICSMSARTIVYKGMLVATQMRRFYSDLNDAAVKTAVALVHSRYSTNTTPSWERAHPNRFIVHNGEINTLKGNVNWIRAREPNLYSPVLQHDLDRVLPIINREGSDSAILDNVLEFLVMNGRPLTRAVSMLIPEPWDHNKALSPERRAYDAYQSMLMEPWDGPAAIAFTDGRTLGAALDRNGLRPARYYVTRDDRFLLSSEVGTIEVDPANVLTAGLLGPGEMIEVDFSKARVAYNDELRGSMAKLKPFRDWIAEETLTLDDITPAHNERPVDGPCEGACGLMTVDAAKLGHHWDDIDEVVRPMAITGRVPLASMGIDAPLACLSTKTRSFFDYFYQLFAQVTNPPIDALREHVVTSTVLYLGNHGNLLEDSRNACQLLRLDSPLLTEGQYRAITSIEHTGFHARAFRAVYRRDAGADALDQALASLCSEVETAVRAGANIVALSDRAGTGEVPIPSLLAVGAVHNHLMRAGLRTFADLIVETGDALSAHDFAALVSYSASGIWPYGAHAHIAALAAQHDLATADGVELSASEGIGRFNRAATAGIVSIMSKMGISTMQSYHSAQIFEAVGLAPELIDRCFAGTVSRVGGMGIGDVQRELDERYDAALALNGSPAPSQLPTLGLTKWRPLGGEDHLIDPQTIFLLQSAVRLDDASAFEAYSARLHKPGRVVRLRDLLDFDAAGRAPLPLDAVESARSIVTRFNTGAMSYGSISREAHECLAIAMNRLHGRSNSGEGGEDPRRETPLANGDSANSAIKQVASGRFGVTSRYLASATEIQIKMAQGAKPGEGGHLPGRKVYPWIAEVRQSTPGIGLISPPPHHDIYSIEDLAELIFDLKCANPQARVSVKLVSEAGVGTIATGVAKGAANKILISGHNGGSGAAPRDSIWHAGLPLELGLAETQQTLMQNGLRSRVVLEADGKLMDGTDVAVACLLGAEEFGFATMPLIAMGCLMQRDCQQDTCPAGIATQNCRLRHGFAGRPEHVERFMLFVAEQLRQVMARLGFATVDDMVGHVECLRQIPGTGNWKSDLLDLAPVLAPAQCEFGAHIPGADCGHHLPQMAAASHLDETLDATLLIPFTADARAHMLPVELNVDIANINRCTGTMLGHTVTSAHPNGLPEGSITVNCTGSAGQSFGAFIPAGVTLAVRGDANDYFGKGLSGGILSVAPPEGATFKFDENVIVGNVAFMGATSGRGFVNGLAGQRFAVRNSGATVVVEGVGAHGCEYMTGGVALILGEVGHNFGAGMTGGVAYVYDEYGTLAERVNTETVELDRPDAEEIALIRALIEEHVRRTASPRGIRLLYRFPDIERAFVKVIPVEYRRVLRIVAQEERSGLAHEAALERAFEVITAPAAPGAHAPICKHNATKEA</sequence>
<dbReference type="PROSITE" id="PS51278">
    <property type="entry name" value="GATASE_TYPE_2"/>
    <property type="match status" value="1"/>
</dbReference>
<dbReference type="FunFam" id="2.160.20.60:FF:000001">
    <property type="entry name" value="Glutamate synthase, large subunit"/>
    <property type="match status" value="1"/>
</dbReference>
<dbReference type="FunFam" id="3.60.20.10:FF:000001">
    <property type="entry name" value="Glutamate synthase, large subunit"/>
    <property type="match status" value="1"/>
</dbReference>
<evidence type="ECO:0000256" key="17">
    <source>
        <dbReference type="SAM" id="MobiDB-lite"/>
    </source>
</evidence>
<keyword evidence="6" id="KW-0285">Flavoprotein</keyword>
<dbReference type="PANTHER" id="PTHR11938">
    <property type="entry name" value="FAD NADPH DEHYDROGENASE/OXIDOREDUCTASE"/>
    <property type="match status" value="1"/>
</dbReference>
<dbReference type="InterPro" id="IPR036485">
    <property type="entry name" value="Glu_synth_asu_C_sf"/>
</dbReference>
<dbReference type="EMBL" id="ABXJ01000068">
    <property type="protein sequence ID" value="EEA90642.1"/>
    <property type="molecule type" value="Genomic_DNA"/>
</dbReference>
<evidence type="ECO:0000256" key="16">
    <source>
        <dbReference type="ARBA" id="ARBA00029440"/>
    </source>
</evidence>
<dbReference type="Pfam" id="PF01645">
    <property type="entry name" value="Glu_synthase"/>
    <property type="match status" value="1"/>
</dbReference>
<dbReference type="GO" id="GO:0015930">
    <property type="term" value="F:glutamate synthase activity"/>
    <property type="evidence" value="ECO:0007669"/>
    <property type="project" value="InterPro"/>
</dbReference>
<dbReference type="Proteomes" id="UP000003560">
    <property type="component" value="Unassembled WGS sequence"/>
</dbReference>
<dbReference type="SUPFAM" id="SSF51395">
    <property type="entry name" value="FMN-linked oxidoreductases"/>
    <property type="match status" value="1"/>
</dbReference>
<dbReference type="GO" id="GO:0019676">
    <property type="term" value="P:ammonia assimilation cycle"/>
    <property type="evidence" value="ECO:0007669"/>
    <property type="project" value="TreeGrafter"/>
</dbReference>
<evidence type="ECO:0000256" key="9">
    <source>
        <dbReference type="ARBA" id="ARBA00022827"/>
    </source>
</evidence>
<evidence type="ECO:0000313" key="20">
    <source>
        <dbReference type="Proteomes" id="UP000003560"/>
    </source>
</evidence>
<evidence type="ECO:0000256" key="6">
    <source>
        <dbReference type="ARBA" id="ARBA00022630"/>
    </source>
</evidence>
<dbReference type="CDD" id="cd00713">
    <property type="entry name" value="GltS"/>
    <property type="match status" value="1"/>
</dbReference>
<dbReference type="SUPFAM" id="SSF69336">
    <property type="entry name" value="Alpha subunit of glutamate synthase, C-terminal domain"/>
    <property type="match status" value="1"/>
</dbReference>
<keyword evidence="14" id="KW-0314">Glutamate biosynthesis</keyword>
<dbReference type="STRING" id="445975.COLSTE_01216"/>
<dbReference type="Gene3D" id="3.60.20.10">
    <property type="entry name" value="Glutamine Phosphoribosylpyrophosphate, subunit 1, domain 1"/>
    <property type="match status" value="1"/>
</dbReference>
<dbReference type="HOGENOM" id="CLU_000422_8_2_11"/>
<keyword evidence="7" id="KW-0288">FMN</keyword>
<protein>
    <submittedName>
        <fullName evidence="19">Class II glutamine amidotransferase</fullName>
    </submittedName>
</protein>
<feature type="region of interest" description="Disordered" evidence="17">
    <location>
        <begin position="971"/>
        <end position="995"/>
    </location>
</feature>
<proteinExistence type="inferred from homology"/>
<name>B6GAW6_9ACTN</name>
<dbReference type="Pfam" id="PF04898">
    <property type="entry name" value="Glu_syn_central"/>
    <property type="match status" value="1"/>
</dbReference>
<accession>B6GAW6</accession>
<keyword evidence="8" id="KW-0479">Metal-binding</keyword>
<reference evidence="19 20" key="1">
    <citation type="submission" date="2008-10" db="EMBL/GenBank/DDBJ databases">
        <title>Draft genome sequence of Collinsella stercoris (DSM 13279).</title>
        <authorList>
            <person name="Sudarsanam P."/>
            <person name="Ley R."/>
            <person name="Guruge J."/>
            <person name="Turnbaugh P.J."/>
            <person name="Mahowald M."/>
            <person name="Liep D."/>
            <person name="Gordon J."/>
        </authorList>
    </citation>
    <scope>NUCLEOTIDE SEQUENCE [LARGE SCALE GENOMIC DNA]</scope>
    <source>
        <strain evidence="19 20">DSM 13279</strain>
    </source>
</reference>
<keyword evidence="9" id="KW-0274">FAD</keyword>
<keyword evidence="13" id="KW-0411">Iron-sulfur</keyword>
<comment type="cofactor">
    <cofactor evidence="2">
        <name>[3Fe-4S] cluster</name>
        <dbReference type="ChEBI" id="CHEBI:21137"/>
    </cofactor>
</comment>
<evidence type="ECO:0000313" key="19">
    <source>
        <dbReference type="EMBL" id="EEA90642.1"/>
    </source>
</evidence>
<keyword evidence="10 19" id="KW-0315">Glutamine amidotransferase</keyword>
<evidence type="ECO:0000256" key="11">
    <source>
        <dbReference type="ARBA" id="ARBA00023002"/>
    </source>
</evidence>
<dbReference type="SUPFAM" id="SSF56235">
    <property type="entry name" value="N-terminal nucleophile aminohydrolases (Ntn hydrolases)"/>
    <property type="match status" value="1"/>
</dbReference>
<evidence type="ECO:0000256" key="3">
    <source>
        <dbReference type="ARBA" id="ARBA00001974"/>
    </source>
</evidence>
<keyword evidence="15" id="KW-0003">3Fe-4S</keyword>
<dbReference type="InterPro" id="IPR029055">
    <property type="entry name" value="Ntn_hydrolases_N"/>
</dbReference>
<evidence type="ECO:0000256" key="4">
    <source>
        <dbReference type="ARBA" id="ARBA00009716"/>
    </source>
</evidence>
<dbReference type="InterPro" id="IPR013785">
    <property type="entry name" value="Aldolase_TIM"/>
</dbReference>
<feature type="domain" description="Glutamine amidotransferase type-2" evidence="18">
    <location>
        <begin position="73"/>
        <end position="472"/>
    </location>
</feature>
<dbReference type="GO" id="GO:0046872">
    <property type="term" value="F:metal ion binding"/>
    <property type="evidence" value="ECO:0007669"/>
    <property type="project" value="UniProtKB-KW"/>
</dbReference>
<dbReference type="GO" id="GO:0006537">
    <property type="term" value="P:glutamate biosynthetic process"/>
    <property type="evidence" value="ECO:0007669"/>
    <property type="project" value="UniProtKB-KW"/>
</dbReference>
<evidence type="ECO:0000256" key="1">
    <source>
        <dbReference type="ARBA" id="ARBA00001917"/>
    </source>
</evidence>
<comment type="caution">
    <text evidence="19">The sequence shown here is derived from an EMBL/GenBank/DDBJ whole genome shotgun (WGS) entry which is preliminary data.</text>
</comment>
<dbReference type="Pfam" id="PF01493">
    <property type="entry name" value="GXGXG"/>
    <property type="match status" value="1"/>
</dbReference>
<organism evidence="19 20">
    <name type="scientific">Collinsella stercoris DSM 13279</name>
    <dbReference type="NCBI Taxonomy" id="445975"/>
    <lineage>
        <taxon>Bacteria</taxon>
        <taxon>Bacillati</taxon>
        <taxon>Actinomycetota</taxon>
        <taxon>Coriobacteriia</taxon>
        <taxon>Coriobacteriales</taxon>
        <taxon>Coriobacteriaceae</taxon>
        <taxon>Collinsella</taxon>
    </lineage>
</organism>
<evidence type="ECO:0000256" key="13">
    <source>
        <dbReference type="ARBA" id="ARBA00023014"/>
    </source>
</evidence>
<evidence type="ECO:0000256" key="2">
    <source>
        <dbReference type="ARBA" id="ARBA00001927"/>
    </source>
</evidence>
<dbReference type="Pfam" id="PF00310">
    <property type="entry name" value="GATase_2"/>
    <property type="match status" value="1"/>
</dbReference>
<keyword evidence="11" id="KW-0560">Oxidoreductase</keyword>
<evidence type="ECO:0000256" key="10">
    <source>
        <dbReference type="ARBA" id="ARBA00022962"/>
    </source>
</evidence>
<dbReference type="InterPro" id="IPR002489">
    <property type="entry name" value="Glu_synth_asu_C"/>
</dbReference>
<evidence type="ECO:0000256" key="12">
    <source>
        <dbReference type="ARBA" id="ARBA00023004"/>
    </source>
</evidence>
<dbReference type="eggNOG" id="COG0069">
    <property type="taxonomic scope" value="Bacteria"/>
</dbReference>
<comment type="pathway">
    <text evidence="16">Amino-acid biosynthesis.</text>
</comment>
<gene>
    <name evidence="19" type="ORF">COLSTE_01216</name>
</gene>
<dbReference type="PANTHER" id="PTHR11938:SF133">
    <property type="entry name" value="GLUTAMATE SYNTHASE (NADH)"/>
    <property type="match status" value="1"/>
</dbReference>
<dbReference type="InterPro" id="IPR017932">
    <property type="entry name" value="GATase_2_dom"/>
</dbReference>
<dbReference type="Gene3D" id="3.20.20.70">
    <property type="entry name" value="Aldolase class I"/>
    <property type="match status" value="2"/>
</dbReference>
<dbReference type="NCBIfam" id="NF008730">
    <property type="entry name" value="PRK11750.1"/>
    <property type="match status" value="1"/>
</dbReference>
<dbReference type="CDD" id="cd00982">
    <property type="entry name" value="gltB_C"/>
    <property type="match status" value="1"/>
</dbReference>
<evidence type="ECO:0000256" key="8">
    <source>
        <dbReference type="ARBA" id="ARBA00022723"/>
    </source>
</evidence>
<dbReference type="CDD" id="cd02808">
    <property type="entry name" value="GltS_FMN"/>
    <property type="match status" value="1"/>
</dbReference>
<dbReference type="InterPro" id="IPR006982">
    <property type="entry name" value="Glu_synth_centr_N"/>
</dbReference>
<keyword evidence="20" id="KW-1185">Reference proteome</keyword>